<evidence type="ECO:0000256" key="6">
    <source>
        <dbReference type="SAM" id="Phobius"/>
    </source>
</evidence>
<dbReference type="EMBL" id="QKRB01000053">
    <property type="protein sequence ID" value="PZD94313.1"/>
    <property type="molecule type" value="Genomic_DNA"/>
</dbReference>
<keyword evidence="6" id="KW-0472">Membrane</keyword>
<evidence type="ECO:0000256" key="1">
    <source>
        <dbReference type="ARBA" id="ARBA00010541"/>
    </source>
</evidence>
<accession>A0A2W1L5V0</accession>
<protein>
    <submittedName>
        <fullName evidence="8">Peptidase A2</fullName>
    </submittedName>
</protein>
<feature type="compositionally biased region" description="Basic and acidic residues" evidence="5">
    <location>
        <begin position="60"/>
        <end position="70"/>
    </location>
</feature>
<feature type="region of interest" description="Disordered" evidence="5">
    <location>
        <begin position="1"/>
        <end position="101"/>
    </location>
</feature>
<organism evidence="8 9">
    <name type="scientific">Paenibacillus sambharensis</name>
    <dbReference type="NCBI Taxonomy" id="1803190"/>
    <lineage>
        <taxon>Bacteria</taxon>
        <taxon>Bacillati</taxon>
        <taxon>Bacillota</taxon>
        <taxon>Bacilli</taxon>
        <taxon>Bacillales</taxon>
        <taxon>Paenibacillaceae</taxon>
        <taxon>Paenibacillus</taxon>
    </lineage>
</organism>
<dbReference type="InterPro" id="IPR009003">
    <property type="entry name" value="Peptidase_S1_PA"/>
</dbReference>
<dbReference type="SMART" id="SM00228">
    <property type="entry name" value="PDZ"/>
    <property type="match status" value="1"/>
</dbReference>
<feature type="transmembrane region" description="Helical" evidence="6">
    <location>
        <begin position="113"/>
        <end position="131"/>
    </location>
</feature>
<keyword evidence="6" id="KW-0812">Transmembrane</keyword>
<dbReference type="PRINTS" id="PR00834">
    <property type="entry name" value="PROTEASES2C"/>
</dbReference>
<evidence type="ECO:0000256" key="4">
    <source>
        <dbReference type="ARBA" id="ARBA00022825"/>
    </source>
</evidence>
<comment type="caution">
    <text evidence="8">The sequence shown here is derived from an EMBL/GenBank/DDBJ whole genome shotgun (WGS) entry which is preliminary data.</text>
</comment>
<dbReference type="SUPFAM" id="SSF50156">
    <property type="entry name" value="PDZ domain-like"/>
    <property type="match status" value="1"/>
</dbReference>
<keyword evidence="4" id="KW-0720">Serine protease</keyword>
<evidence type="ECO:0000313" key="9">
    <source>
        <dbReference type="Proteomes" id="UP000249522"/>
    </source>
</evidence>
<comment type="similarity">
    <text evidence="1">Belongs to the peptidase S1C family.</text>
</comment>
<evidence type="ECO:0000256" key="5">
    <source>
        <dbReference type="SAM" id="MobiDB-lite"/>
    </source>
</evidence>
<feature type="compositionally biased region" description="Basic and acidic residues" evidence="5">
    <location>
        <begin position="1"/>
        <end position="34"/>
    </location>
</feature>
<evidence type="ECO:0000256" key="3">
    <source>
        <dbReference type="ARBA" id="ARBA00022801"/>
    </source>
</evidence>
<name>A0A2W1L5V0_9BACL</name>
<sequence>MDDQNKKNPYDDFFRGEEEDGRQRSEKPESEQTEKPSYYYSYGPFKSAAYDNEQPQARTETSELQRRDSAESSQNAVEVTPPKPVPHYTQAPPVGGKGGWQLKEKRRSSWKPMFASFMAGVLVLGGLMVTADYQNWFTPEQAIVAQSGESGSGALANSQGSSTVSNALDIVRPNNIAKVFEQSSPAVVKIETYMQSRGSSGGTLFEDPFFRQFFGDNFTAPTHPEANNGSQLVPSGLGSGFFFDETGYILTNQHVIGNSEQIKVTVQGYDQPLEAKLLGSSYELDLAVLKVESDKAFPTLKLGDSSAINIGDWVVAIGNPNGFDHTVTVGVLSAKERPISIPDTEGTRNYEHLLQTDASINPGNSGGPLINLNGEVIGINTAVSTQAQGIGFAIPTSTILEVLDNLKNNKEIPKEPVPFIGATLGDINEQIAAELGLDTTKGAIVSNITYKSPAYIADLRQYDVITGMDGTNYDTKEGLIAAIQKKNVGDTVTLHVIRNGQKIDLDVVIGNKNDFNIPG</sequence>
<dbReference type="Pfam" id="PF13365">
    <property type="entry name" value="Trypsin_2"/>
    <property type="match status" value="1"/>
</dbReference>
<dbReference type="InterPro" id="IPR001940">
    <property type="entry name" value="Peptidase_S1C"/>
</dbReference>
<evidence type="ECO:0000256" key="2">
    <source>
        <dbReference type="ARBA" id="ARBA00022670"/>
    </source>
</evidence>
<dbReference type="RefSeq" id="WP_111148082.1">
    <property type="nucleotide sequence ID" value="NZ_QKRB01000053.1"/>
</dbReference>
<gene>
    <name evidence="8" type="ORF">DNH61_18045</name>
</gene>
<dbReference type="Gene3D" id="2.40.10.10">
    <property type="entry name" value="Trypsin-like serine proteases"/>
    <property type="match status" value="2"/>
</dbReference>
<dbReference type="OrthoDB" id="9758917at2"/>
<dbReference type="AlphaFoldDB" id="A0A2W1L5V0"/>
<dbReference type="GO" id="GO:0006508">
    <property type="term" value="P:proteolysis"/>
    <property type="evidence" value="ECO:0007669"/>
    <property type="project" value="UniProtKB-KW"/>
</dbReference>
<dbReference type="InterPro" id="IPR043504">
    <property type="entry name" value="Peptidase_S1_PA_chymotrypsin"/>
</dbReference>
<keyword evidence="6" id="KW-1133">Transmembrane helix</keyword>
<dbReference type="InterPro" id="IPR036034">
    <property type="entry name" value="PDZ_sf"/>
</dbReference>
<dbReference type="Pfam" id="PF13180">
    <property type="entry name" value="PDZ_2"/>
    <property type="match status" value="1"/>
</dbReference>
<evidence type="ECO:0000313" key="8">
    <source>
        <dbReference type="EMBL" id="PZD94313.1"/>
    </source>
</evidence>
<keyword evidence="9" id="KW-1185">Reference proteome</keyword>
<dbReference type="Gene3D" id="2.30.42.10">
    <property type="match status" value="1"/>
</dbReference>
<dbReference type="GO" id="GO:0004252">
    <property type="term" value="F:serine-type endopeptidase activity"/>
    <property type="evidence" value="ECO:0007669"/>
    <property type="project" value="InterPro"/>
</dbReference>
<keyword evidence="2" id="KW-0645">Protease</keyword>
<evidence type="ECO:0000259" key="7">
    <source>
        <dbReference type="SMART" id="SM00228"/>
    </source>
</evidence>
<feature type="domain" description="PDZ" evidence="7">
    <location>
        <begin position="418"/>
        <end position="500"/>
    </location>
</feature>
<proteinExistence type="inferred from homology"/>
<reference evidence="8 9" key="1">
    <citation type="submission" date="2018-06" db="EMBL/GenBank/DDBJ databases">
        <title>Paenibacillus imtechensis sp. nov.</title>
        <authorList>
            <person name="Pinnaka A.K."/>
            <person name="Singh H."/>
            <person name="Kaur M."/>
        </authorList>
    </citation>
    <scope>NUCLEOTIDE SEQUENCE [LARGE SCALE GENOMIC DNA]</scope>
    <source>
        <strain evidence="8 9">SMB1</strain>
    </source>
</reference>
<dbReference type="PANTHER" id="PTHR22939:SF129">
    <property type="entry name" value="SERINE PROTEASE HTRA2, MITOCHONDRIAL"/>
    <property type="match status" value="1"/>
</dbReference>
<dbReference type="Proteomes" id="UP000249522">
    <property type="component" value="Unassembled WGS sequence"/>
</dbReference>
<dbReference type="SUPFAM" id="SSF50494">
    <property type="entry name" value="Trypsin-like serine proteases"/>
    <property type="match status" value="1"/>
</dbReference>
<dbReference type="PANTHER" id="PTHR22939">
    <property type="entry name" value="SERINE PROTEASE FAMILY S1C HTRA-RELATED"/>
    <property type="match status" value="1"/>
</dbReference>
<keyword evidence="3" id="KW-0378">Hydrolase</keyword>
<dbReference type="InterPro" id="IPR001478">
    <property type="entry name" value="PDZ"/>
</dbReference>